<evidence type="ECO:0000313" key="2">
    <source>
        <dbReference type="EMBL" id="KAK8013396.1"/>
    </source>
</evidence>
<gene>
    <name evidence="2" type="ORF">PG991_008989</name>
</gene>
<sequence>MRATSSVATPAAFVSGWRVGDGLDLHCWLKLDAGVEAILPSPHLMFSITERSFLARWFSTPLQTQQQAIKVMAGVLEVIYLGTRKIDKRSSSPVPHLPTANEQTPPVAERSVLSLGARSTHAAPSRSSSHRPTHRAVRARAETGRTQARRKTAIPGGTPIPPEIVDKLVKVGCSRGSARTRQGQAAYAYFNRRGRFYHQVGLDVISSRDKISSDHVEYTSRLRGLPRRRIRTTVLDILKRRFGLFLDEDENGARTTDHWELDVNAQRGSHGTAFQAATFRRHKAIIQLSIEKGADIDTPGVEFGNAL</sequence>
<organism evidence="2 3">
    <name type="scientific">Apiospora marii</name>
    <dbReference type="NCBI Taxonomy" id="335849"/>
    <lineage>
        <taxon>Eukaryota</taxon>
        <taxon>Fungi</taxon>
        <taxon>Dikarya</taxon>
        <taxon>Ascomycota</taxon>
        <taxon>Pezizomycotina</taxon>
        <taxon>Sordariomycetes</taxon>
        <taxon>Xylariomycetidae</taxon>
        <taxon>Amphisphaeriales</taxon>
        <taxon>Apiosporaceae</taxon>
        <taxon>Apiospora</taxon>
    </lineage>
</organism>
<comment type="caution">
    <text evidence="2">The sequence shown here is derived from an EMBL/GenBank/DDBJ whole genome shotgun (WGS) entry which is preliminary data.</text>
</comment>
<dbReference type="EMBL" id="JAQQWI010000013">
    <property type="protein sequence ID" value="KAK8013396.1"/>
    <property type="molecule type" value="Genomic_DNA"/>
</dbReference>
<keyword evidence="3" id="KW-1185">Reference proteome</keyword>
<feature type="compositionally biased region" description="Low complexity" evidence="1">
    <location>
        <begin position="117"/>
        <end position="127"/>
    </location>
</feature>
<evidence type="ECO:0000313" key="3">
    <source>
        <dbReference type="Proteomes" id="UP001396898"/>
    </source>
</evidence>
<feature type="region of interest" description="Disordered" evidence="1">
    <location>
        <begin position="115"/>
        <end position="161"/>
    </location>
</feature>
<dbReference type="Proteomes" id="UP001396898">
    <property type="component" value="Unassembled WGS sequence"/>
</dbReference>
<name>A0ABR1RJG3_9PEZI</name>
<accession>A0ABR1RJG3</accession>
<evidence type="ECO:0000256" key="1">
    <source>
        <dbReference type="SAM" id="MobiDB-lite"/>
    </source>
</evidence>
<proteinExistence type="predicted"/>
<feature type="compositionally biased region" description="Basic residues" evidence="1">
    <location>
        <begin position="128"/>
        <end position="138"/>
    </location>
</feature>
<feature type="region of interest" description="Disordered" evidence="1">
    <location>
        <begin position="88"/>
        <end position="107"/>
    </location>
</feature>
<protein>
    <submittedName>
        <fullName evidence="2">Uncharacterized protein</fullName>
    </submittedName>
</protein>
<reference evidence="2 3" key="1">
    <citation type="submission" date="2023-01" db="EMBL/GenBank/DDBJ databases">
        <title>Analysis of 21 Apiospora genomes using comparative genomics revels a genus with tremendous synthesis potential of carbohydrate active enzymes and secondary metabolites.</title>
        <authorList>
            <person name="Sorensen T."/>
        </authorList>
    </citation>
    <scope>NUCLEOTIDE SEQUENCE [LARGE SCALE GENOMIC DNA]</scope>
    <source>
        <strain evidence="2 3">CBS 20057</strain>
    </source>
</reference>